<dbReference type="Proteomes" id="UP000585579">
    <property type="component" value="Unassembled WGS sequence"/>
</dbReference>
<dbReference type="EMBL" id="JAAYQL010000043">
    <property type="protein sequence ID" value="NLK32710.1"/>
    <property type="molecule type" value="Genomic_DNA"/>
</dbReference>
<dbReference type="GeneID" id="53686641"/>
<dbReference type="RefSeq" id="WP_054298805.1">
    <property type="nucleotide sequence ID" value="NZ_CP032683.1"/>
</dbReference>
<evidence type="ECO:0000313" key="2">
    <source>
        <dbReference type="EMBL" id="AYK13954.1"/>
    </source>
</evidence>
<keyword evidence="1" id="KW-0812">Transmembrane</keyword>
<feature type="transmembrane region" description="Helical" evidence="1">
    <location>
        <begin position="180"/>
        <end position="199"/>
    </location>
</feature>
<organism evidence="2 4">
    <name type="scientific">Methanosarcina flavescens</name>
    <dbReference type="NCBI Taxonomy" id="1715806"/>
    <lineage>
        <taxon>Archaea</taxon>
        <taxon>Methanobacteriati</taxon>
        <taxon>Methanobacteriota</taxon>
        <taxon>Stenosarchaea group</taxon>
        <taxon>Methanomicrobia</taxon>
        <taxon>Methanosarcinales</taxon>
        <taxon>Methanosarcinaceae</taxon>
        <taxon>Methanosarcina</taxon>
    </lineage>
</organism>
<reference evidence="2 4" key="1">
    <citation type="journal article" date="2016" name="Int. J. Syst. Evol. Microbiol.">
        <title>Methanosarcina flavescens sp. nov., a methanogenic archaeon isolated from a full-scale anaerobic digester.</title>
        <authorList>
            <person name="Kern T."/>
            <person name="Fischer M.A."/>
            <person name="Deppenmeier U."/>
            <person name="Schmitz R.A."/>
            <person name="Rother M."/>
        </authorList>
    </citation>
    <scope>NUCLEOTIDE SEQUENCE [LARGE SCALE GENOMIC DNA]</scope>
    <source>
        <strain evidence="2 4">E03.2</strain>
    </source>
</reference>
<reference evidence="2" key="2">
    <citation type="submission" date="2018-10" db="EMBL/GenBank/DDBJ databases">
        <authorList>
            <person name="Fischer M.A."/>
            <person name="Kern T."/>
            <person name="Deppenmeier U."/>
            <person name="Schmitz R.A."/>
            <person name="Rother M."/>
        </authorList>
    </citation>
    <scope>NUCLEOTIDE SEQUENCE</scope>
    <source>
        <strain evidence="2">E03.2</strain>
    </source>
</reference>
<evidence type="ECO:0000256" key="1">
    <source>
        <dbReference type="SAM" id="Phobius"/>
    </source>
</evidence>
<dbReference type="EMBL" id="CP032683">
    <property type="protein sequence ID" value="AYK13954.1"/>
    <property type="molecule type" value="Genomic_DNA"/>
</dbReference>
<evidence type="ECO:0000313" key="5">
    <source>
        <dbReference type="Proteomes" id="UP000585579"/>
    </source>
</evidence>
<evidence type="ECO:0000313" key="3">
    <source>
        <dbReference type="EMBL" id="NLK32710.1"/>
    </source>
</evidence>
<keyword evidence="4" id="KW-1185">Reference proteome</keyword>
<name>A0A660HNW5_9EURY</name>
<evidence type="ECO:0000313" key="4">
    <source>
        <dbReference type="Proteomes" id="UP000053087"/>
    </source>
</evidence>
<dbReference type="Proteomes" id="UP000053087">
    <property type="component" value="Chromosome"/>
</dbReference>
<dbReference type="KEGG" id="mfz:AOB57_000880"/>
<feature type="transmembrane region" description="Helical" evidence="1">
    <location>
        <begin position="137"/>
        <end position="160"/>
    </location>
</feature>
<keyword evidence="1" id="KW-1133">Transmembrane helix</keyword>
<sequence>MFIGNNIIFLNAIYFAKYLKIALVYDPIDTNNPEMSIISEMMVLAGGIPYNHPTNLMNMGLIYYLLISVGFAIITYIIFFHLNPTPCFLELKSKLKQKITNFLEESTSHKNLEGIQFKIIEKLFSKQLRKRTTVKRFIDFLFVYIIVIPFITSLFDLYFLVYDSIFGHSSYRSFLLRGQYIIGIYFFFLIVFMDILEVARKSHKIPLTSIIKKNTLTKYVKYLSIHYSIAISCYIAIFISWVYRLSKEYGGIEAPEEIKTFQILLLFLASEYTLSNISQKAEDCLNKAIEKGII</sequence>
<gene>
    <name evidence="2" type="ORF">AOB57_000880</name>
    <name evidence="3" type="ORF">GX302_07720</name>
</gene>
<accession>A0A660HNW5</accession>
<keyword evidence="1" id="KW-0472">Membrane</keyword>
<feature type="transmembrane region" description="Helical" evidence="1">
    <location>
        <begin position="219"/>
        <end position="243"/>
    </location>
</feature>
<dbReference type="AlphaFoldDB" id="A0A660HNW5"/>
<feature type="transmembrane region" description="Helical" evidence="1">
    <location>
        <begin position="61"/>
        <end position="82"/>
    </location>
</feature>
<protein>
    <submittedName>
        <fullName evidence="2">Uncharacterized protein</fullName>
    </submittedName>
</protein>
<proteinExistence type="predicted"/>
<reference evidence="3 5" key="3">
    <citation type="journal article" date="2020" name="Biotechnol. Biofuels">
        <title>New insights from the biogas microbiome by comprehensive genome-resolved metagenomics of nearly 1600 species originating from multiple anaerobic digesters.</title>
        <authorList>
            <person name="Campanaro S."/>
            <person name="Treu L."/>
            <person name="Rodriguez-R L.M."/>
            <person name="Kovalovszki A."/>
            <person name="Ziels R.M."/>
            <person name="Maus I."/>
            <person name="Zhu X."/>
            <person name="Kougias P.G."/>
            <person name="Basile A."/>
            <person name="Luo G."/>
            <person name="Schluter A."/>
            <person name="Konstantinidis K.T."/>
            <person name="Angelidaki I."/>
        </authorList>
    </citation>
    <scope>NUCLEOTIDE SEQUENCE [LARGE SCALE GENOMIC DNA]</scope>
    <source>
        <strain evidence="3">AS22ysBPME_46</strain>
    </source>
</reference>